<feature type="transmembrane region" description="Helical" evidence="7">
    <location>
        <begin position="134"/>
        <end position="152"/>
    </location>
</feature>
<dbReference type="PANTHER" id="PTHR43663:SF1">
    <property type="entry name" value="CHROMATE TRANSPORTER"/>
    <property type="match status" value="1"/>
</dbReference>
<reference evidence="8 9" key="1">
    <citation type="submission" date="2015-11" db="EMBL/GenBank/DDBJ databases">
        <authorList>
            <person name="Hill K.K."/>
            <person name="Shirey T.B."/>
            <person name="Raphael B."/>
            <person name="Daligault H.E."/>
            <person name="Davenport K.W."/>
            <person name="Bruce D.C."/>
            <person name="Foley B.T."/>
            <person name="Johnson S.L."/>
        </authorList>
    </citation>
    <scope>NUCLEOTIDE SEQUENCE [LARGE SCALE GENOMIC DNA]</scope>
    <source>
        <strain evidence="8 9">CDC_1632</strain>
    </source>
</reference>
<evidence type="ECO:0000256" key="2">
    <source>
        <dbReference type="ARBA" id="ARBA00005262"/>
    </source>
</evidence>
<comment type="subcellular location">
    <subcellularLocation>
        <location evidence="1">Cell membrane</location>
        <topology evidence="1">Multi-pass membrane protein</topology>
    </subcellularLocation>
</comment>
<dbReference type="PANTHER" id="PTHR43663">
    <property type="entry name" value="CHROMATE TRANSPORT PROTEIN-RELATED"/>
    <property type="match status" value="1"/>
</dbReference>
<evidence type="ECO:0000256" key="1">
    <source>
        <dbReference type="ARBA" id="ARBA00004651"/>
    </source>
</evidence>
<feature type="transmembrane region" description="Helical" evidence="7">
    <location>
        <begin position="159"/>
        <end position="176"/>
    </location>
</feature>
<accession>A0A1L3NKJ1</accession>
<keyword evidence="4 7" id="KW-0812">Transmembrane</keyword>
<dbReference type="InterPro" id="IPR003370">
    <property type="entry name" value="Chromate_transpt"/>
</dbReference>
<name>A0A1L3NKJ1_CLOSG</name>
<dbReference type="EMBL" id="CP013243">
    <property type="protein sequence ID" value="APH16635.1"/>
    <property type="molecule type" value="Genomic_DNA"/>
</dbReference>
<evidence type="ECO:0000256" key="3">
    <source>
        <dbReference type="ARBA" id="ARBA00022475"/>
    </source>
</evidence>
<keyword evidence="3" id="KW-1003">Cell membrane</keyword>
<dbReference type="GO" id="GO:0005886">
    <property type="term" value="C:plasma membrane"/>
    <property type="evidence" value="ECO:0007669"/>
    <property type="project" value="UniProtKB-SubCell"/>
</dbReference>
<dbReference type="Proteomes" id="UP000182204">
    <property type="component" value="Chromosome"/>
</dbReference>
<feature type="transmembrane region" description="Helical" evidence="7">
    <location>
        <begin position="7"/>
        <end position="29"/>
    </location>
</feature>
<keyword evidence="5 7" id="KW-1133">Transmembrane helix</keyword>
<dbReference type="GO" id="GO:0015109">
    <property type="term" value="F:chromate transmembrane transporter activity"/>
    <property type="evidence" value="ECO:0007669"/>
    <property type="project" value="InterPro"/>
</dbReference>
<dbReference type="eggNOG" id="COG2059">
    <property type="taxonomic scope" value="Bacteria"/>
</dbReference>
<evidence type="ECO:0000313" key="9">
    <source>
        <dbReference type="Proteomes" id="UP000182204"/>
    </source>
</evidence>
<keyword evidence="6 7" id="KW-0472">Membrane</keyword>
<evidence type="ECO:0000256" key="5">
    <source>
        <dbReference type="ARBA" id="ARBA00022989"/>
    </source>
</evidence>
<dbReference type="Pfam" id="PF02417">
    <property type="entry name" value="Chromate_transp"/>
    <property type="match status" value="1"/>
</dbReference>
<sequence>MKTLLELFFSFFKIGMFSFGGGYAMLPLIEREIVHNKHWISYKSFIDIIGISQMTPGPIAINSATFVGYNVAGFKGSLMATLGVITFSFILVTVATHFIIKFKESNALKSALMGMRPALIGLIIYAFLNLASQSYIDLKSIIIGIITFILLLSKKIHPIVIIVISGLLGIIFYGFIPL</sequence>
<evidence type="ECO:0000313" key="8">
    <source>
        <dbReference type="EMBL" id="APH16635.1"/>
    </source>
</evidence>
<proteinExistence type="inferred from homology"/>
<dbReference type="STRING" id="413999.CBO0533"/>
<evidence type="ECO:0000256" key="4">
    <source>
        <dbReference type="ARBA" id="ARBA00022692"/>
    </source>
</evidence>
<evidence type="ECO:0000256" key="7">
    <source>
        <dbReference type="SAM" id="Phobius"/>
    </source>
</evidence>
<dbReference type="AlphaFoldDB" id="A0A1L3NKJ1"/>
<gene>
    <name evidence="8" type="ORF">NPD5_1551</name>
</gene>
<organism evidence="8 9">
    <name type="scientific">Clostridium sporogenes</name>
    <dbReference type="NCBI Taxonomy" id="1509"/>
    <lineage>
        <taxon>Bacteria</taxon>
        <taxon>Bacillati</taxon>
        <taxon>Bacillota</taxon>
        <taxon>Clostridia</taxon>
        <taxon>Eubacteriales</taxon>
        <taxon>Clostridiaceae</taxon>
        <taxon>Clostridium</taxon>
    </lineage>
</organism>
<evidence type="ECO:0000256" key="6">
    <source>
        <dbReference type="ARBA" id="ARBA00023136"/>
    </source>
</evidence>
<comment type="similarity">
    <text evidence="2">Belongs to the chromate ion transporter (CHR) (TC 2.A.51) family.</text>
</comment>
<feature type="transmembrane region" description="Helical" evidence="7">
    <location>
        <begin position="111"/>
        <end position="128"/>
    </location>
</feature>
<feature type="transmembrane region" description="Helical" evidence="7">
    <location>
        <begin position="78"/>
        <end position="99"/>
    </location>
</feature>
<dbReference type="InterPro" id="IPR052518">
    <property type="entry name" value="CHR_Transporter"/>
</dbReference>
<protein>
    <submittedName>
        <fullName evidence="8">Chromate transporter family protein</fullName>
    </submittedName>
</protein>
<dbReference type="RefSeq" id="WP_072585315.1">
    <property type="nucleotide sequence ID" value="NZ_CP013243.1"/>
</dbReference>